<organism evidence="7 8">
    <name type="scientific">Pneumocystis wakefieldiae</name>
    <dbReference type="NCBI Taxonomy" id="38082"/>
    <lineage>
        <taxon>Eukaryota</taxon>
        <taxon>Fungi</taxon>
        <taxon>Dikarya</taxon>
        <taxon>Ascomycota</taxon>
        <taxon>Taphrinomycotina</taxon>
        <taxon>Pneumocystomycetes</taxon>
        <taxon>Pneumocystaceae</taxon>
        <taxon>Pneumocystis</taxon>
    </lineage>
</organism>
<evidence type="ECO:0000313" key="7">
    <source>
        <dbReference type="EMBL" id="QSL67074.1"/>
    </source>
</evidence>
<feature type="transmembrane region" description="Helical" evidence="5">
    <location>
        <begin position="6"/>
        <end position="24"/>
    </location>
</feature>
<protein>
    <recommendedName>
        <fullName evidence="6">MARVEL domain-containing protein</fullName>
    </recommendedName>
</protein>
<evidence type="ECO:0000256" key="1">
    <source>
        <dbReference type="ARBA" id="ARBA00004141"/>
    </source>
</evidence>
<sequence>MAEKYIYIIIRILAIVVGLLILSLSIDINQQRRYKNHVQLREMNFTLFTGLFSIITVVFEFIKASVPALNHPVITLINDILNLIFTFSASIILSHITGFGSCSNTAYETCSQTKSLQDDIWTYAFDIDIKRYSLINRFKKNIEVSYTVQYKSSNTFIQNSSFAIPFNSHSNEFSDLKSEKNLIIHNESSNVINNSSSDVFTYDKQRYNKIY</sequence>
<evidence type="ECO:0000256" key="3">
    <source>
        <dbReference type="ARBA" id="ARBA00022989"/>
    </source>
</evidence>
<proteinExistence type="predicted"/>
<dbReference type="AlphaFoldDB" id="A0A899G3B4"/>
<dbReference type="GO" id="GO:0072659">
    <property type="term" value="P:protein localization to plasma membrane"/>
    <property type="evidence" value="ECO:0007669"/>
    <property type="project" value="TreeGrafter"/>
</dbReference>
<dbReference type="Proteomes" id="UP000663699">
    <property type="component" value="Chromosome 16"/>
</dbReference>
<comment type="subcellular location">
    <subcellularLocation>
        <location evidence="1">Membrane</location>
        <topology evidence="1">Multi-pass membrane protein</topology>
    </subcellularLocation>
</comment>
<feature type="transmembrane region" description="Helical" evidence="5">
    <location>
        <begin position="74"/>
        <end position="93"/>
    </location>
</feature>
<dbReference type="PANTHER" id="PTHR28165:SF1">
    <property type="entry name" value="NON-CLASSICAL EXPORT PROTEIN 2-RELATED"/>
    <property type="match status" value="1"/>
</dbReference>
<keyword evidence="2 5" id="KW-0812">Transmembrane</keyword>
<evidence type="ECO:0000256" key="2">
    <source>
        <dbReference type="ARBA" id="ARBA00022692"/>
    </source>
</evidence>
<keyword evidence="3 5" id="KW-1133">Transmembrane helix</keyword>
<gene>
    <name evidence="7" type="ORF">MERGE_001461</name>
</gene>
<dbReference type="GO" id="GO:0032126">
    <property type="term" value="C:eisosome"/>
    <property type="evidence" value="ECO:0007669"/>
    <property type="project" value="TreeGrafter"/>
</dbReference>
<feature type="domain" description="MARVEL" evidence="6">
    <location>
        <begin position="8"/>
        <end position="117"/>
    </location>
</feature>
<dbReference type="GO" id="GO:0005886">
    <property type="term" value="C:plasma membrane"/>
    <property type="evidence" value="ECO:0007669"/>
    <property type="project" value="TreeGrafter"/>
</dbReference>
<dbReference type="GO" id="GO:0070941">
    <property type="term" value="P:eisosome assembly"/>
    <property type="evidence" value="ECO:0007669"/>
    <property type="project" value="TreeGrafter"/>
</dbReference>
<dbReference type="OrthoDB" id="5423111at2759"/>
<dbReference type="Pfam" id="PF01284">
    <property type="entry name" value="MARVEL"/>
    <property type="match status" value="1"/>
</dbReference>
<accession>A0A899G3B4</accession>
<dbReference type="InterPro" id="IPR008253">
    <property type="entry name" value="Marvel"/>
</dbReference>
<feature type="transmembrane region" description="Helical" evidence="5">
    <location>
        <begin position="45"/>
        <end position="62"/>
    </location>
</feature>
<reference evidence="7" key="1">
    <citation type="submission" date="2020-06" db="EMBL/GenBank/DDBJ databases">
        <title>Genomes of multiple members of Pneumocystis genus reveal paths to human pathogen Pneumocystis jirovecii.</title>
        <authorList>
            <person name="Cisse O.H."/>
            <person name="Ma L."/>
            <person name="Dekker J."/>
            <person name="Khil P."/>
            <person name="Jo J."/>
            <person name="Brenchley J."/>
            <person name="Blair R."/>
            <person name="Pahar B."/>
            <person name="Chabe M."/>
            <person name="Van Rompay K.A."/>
            <person name="Keesler R."/>
            <person name="Sukura A."/>
            <person name="Hirsch V."/>
            <person name="Kutty G."/>
            <person name="Liu Y."/>
            <person name="Peng L."/>
            <person name="Chen J."/>
            <person name="Song J."/>
            <person name="Weissenbacher-Lang C."/>
            <person name="Xu J."/>
            <person name="Upham N.S."/>
            <person name="Stajich J.E."/>
            <person name="Cuomo C.A."/>
            <person name="Cushion M.T."/>
            <person name="Kovacs J.A."/>
        </authorList>
    </citation>
    <scope>NUCLEOTIDE SEQUENCE</scope>
    <source>
        <strain evidence="7">2A</strain>
    </source>
</reference>
<evidence type="ECO:0000313" key="8">
    <source>
        <dbReference type="Proteomes" id="UP000663699"/>
    </source>
</evidence>
<evidence type="ECO:0000259" key="6">
    <source>
        <dbReference type="Pfam" id="PF01284"/>
    </source>
</evidence>
<keyword evidence="8" id="KW-1185">Reference proteome</keyword>
<dbReference type="PANTHER" id="PTHR28165">
    <property type="entry name" value="NON-CLASSICAL EXPORT PROTEIN 2-RELATED"/>
    <property type="match status" value="1"/>
</dbReference>
<name>A0A899G3B4_9ASCO</name>
<keyword evidence="4 5" id="KW-0472">Membrane</keyword>
<dbReference type="EMBL" id="CP054547">
    <property type="protein sequence ID" value="QSL67074.1"/>
    <property type="molecule type" value="Genomic_DNA"/>
</dbReference>
<evidence type="ECO:0000256" key="5">
    <source>
        <dbReference type="SAM" id="Phobius"/>
    </source>
</evidence>
<dbReference type="InterPro" id="IPR052649">
    <property type="entry name" value="NCE102-like"/>
</dbReference>
<evidence type="ECO:0000256" key="4">
    <source>
        <dbReference type="ARBA" id="ARBA00023136"/>
    </source>
</evidence>